<keyword evidence="6" id="KW-0645">Protease</keyword>
<dbReference type="RefSeq" id="WP_055732298.1">
    <property type="nucleotide sequence ID" value="NZ_BMDY01000004.1"/>
</dbReference>
<evidence type="ECO:0000256" key="6">
    <source>
        <dbReference type="ARBA" id="ARBA00022670"/>
    </source>
</evidence>
<dbReference type="Pfam" id="PF07943">
    <property type="entry name" value="PBP5_C"/>
    <property type="match status" value="1"/>
</dbReference>
<feature type="chain" id="PRO_5045553933" description="serine-type D-Ala-D-Ala carboxypeptidase" evidence="14">
    <location>
        <begin position="27"/>
        <end position="393"/>
    </location>
</feature>
<evidence type="ECO:0000256" key="4">
    <source>
        <dbReference type="ARBA" id="ARBA00012448"/>
    </source>
</evidence>
<evidence type="ECO:0000259" key="15">
    <source>
        <dbReference type="SMART" id="SM00936"/>
    </source>
</evidence>
<evidence type="ECO:0000256" key="13">
    <source>
        <dbReference type="RuleBase" id="RU004016"/>
    </source>
</evidence>
<evidence type="ECO:0000256" key="12">
    <source>
        <dbReference type="ARBA" id="ARBA00034000"/>
    </source>
</evidence>
<comment type="catalytic activity">
    <reaction evidence="12">
        <text>Preferential cleavage: (Ac)2-L-Lys-D-Ala-|-D-Ala. Also transpeptidation of peptidyl-alanyl moieties that are N-acyl substituents of D-alanine.</text>
        <dbReference type="EC" id="3.4.16.4"/>
    </reaction>
</comment>
<dbReference type="PRINTS" id="PR00725">
    <property type="entry name" value="DADACBPTASE1"/>
</dbReference>
<keyword evidence="8" id="KW-0378">Hydrolase</keyword>
<dbReference type="InterPro" id="IPR015956">
    <property type="entry name" value="Peniciliin-bd_prot_C_sf"/>
</dbReference>
<dbReference type="EC" id="3.4.16.4" evidence="4"/>
<dbReference type="InterPro" id="IPR001967">
    <property type="entry name" value="Peptidase_S11_N"/>
</dbReference>
<evidence type="ECO:0000256" key="9">
    <source>
        <dbReference type="ARBA" id="ARBA00022960"/>
    </source>
</evidence>
<organism evidence="16 17">
    <name type="scientific">Agarivorans gilvus</name>
    <dbReference type="NCBI Taxonomy" id="680279"/>
    <lineage>
        <taxon>Bacteria</taxon>
        <taxon>Pseudomonadati</taxon>
        <taxon>Pseudomonadota</taxon>
        <taxon>Gammaproteobacteria</taxon>
        <taxon>Alteromonadales</taxon>
        <taxon>Alteromonadaceae</taxon>
        <taxon>Agarivorans</taxon>
    </lineage>
</organism>
<evidence type="ECO:0000256" key="1">
    <source>
        <dbReference type="ARBA" id="ARBA00003217"/>
    </source>
</evidence>
<sequence length="393" mass="43072">MIKNVFQRISCASALLIATNLSMAHAATPQVIPNAPIIAAKAYYLVDFDSGRVLAAENEEDSLAPASLTKIMTSYIIGKEIKSGKLNPNDMVTISEKAWSKNFPDSSKMFIEVGKQVKVSDLNRGIIIQSGNDACVAMAEHIAGSEDSFASLMNSWADHLGMVNTHYVNSHGLDSTEQYTTAKDMAILATAMIRDIPDEYAIYKEKSFTFNGITQHNRNTLLWDKSMNVDGMKTGHTSNAGYSLVSSATDNGMRLVSVVMGTNSAKARAAESKKLLNWGFRFFETVKPYQAGDSFVEQTVWMADQETVSLGVNQNIALTLPRGQASQLKASFELKEELKAPLAAGQTVGSVYFQVGDEDVAEYPLVVLQDVEQGSIFKRLFDYIKLFFASLFS</sequence>
<comment type="similarity">
    <text evidence="3 13">Belongs to the peptidase S11 family.</text>
</comment>
<dbReference type="EMBL" id="BMDY01000004">
    <property type="protein sequence ID" value="GGA97723.1"/>
    <property type="molecule type" value="Genomic_DNA"/>
</dbReference>
<name>A0ABQ1HXV3_9ALTE</name>
<dbReference type="PANTHER" id="PTHR21581">
    <property type="entry name" value="D-ALANYL-D-ALANINE CARBOXYPEPTIDASE"/>
    <property type="match status" value="1"/>
</dbReference>
<dbReference type="SUPFAM" id="SSF69189">
    <property type="entry name" value="Penicillin-binding protein associated domain"/>
    <property type="match status" value="1"/>
</dbReference>
<keyword evidence="5 16" id="KW-0121">Carboxypeptidase</keyword>
<keyword evidence="17" id="KW-1185">Reference proteome</keyword>
<dbReference type="InterPro" id="IPR018044">
    <property type="entry name" value="Peptidase_S11"/>
</dbReference>
<dbReference type="PANTHER" id="PTHR21581:SF6">
    <property type="entry name" value="TRAFFICKING PROTEIN PARTICLE COMPLEX SUBUNIT 12"/>
    <property type="match status" value="1"/>
</dbReference>
<evidence type="ECO:0000256" key="3">
    <source>
        <dbReference type="ARBA" id="ARBA00007164"/>
    </source>
</evidence>
<evidence type="ECO:0000256" key="14">
    <source>
        <dbReference type="SAM" id="SignalP"/>
    </source>
</evidence>
<feature type="domain" description="Peptidase S11 D-Ala-D-Ala carboxypeptidase A C-terminal" evidence="15">
    <location>
        <begin position="283"/>
        <end position="373"/>
    </location>
</feature>
<evidence type="ECO:0000256" key="10">
    <source>
        <dbReference type="ARBA" id="ARBA00022984"/>
    </source>
</evidence>
<evidence type="ECO:0000256" key="8">
    <source>
        <dbReference type="ARBA" id="ARBA00022801"/>
    </source>
</evidence>
<dbReference type="SUPFAM" id="SSF56601">
    <property type="entry name" value="beta-lactamase/transpeptidase-like"/>
    <property type="match status" value="1"/>
</dbReference>
<gene>
    <name evidence="16" type="ORF">GCM10007414_08360</name>
</gene>
<keyword evidence="7 14" id="KW-0732">Signal</keyword>
<evidence type="ECO:0000313" key="16">
    <source>
        <dbReference type="EMBL" id="GGA97723.1"/>
    </source>
</evidence>
<dbReference type="InterPro" id="IPR012907">
    <property type="entry name" value="Peptidase_S11_C"/>
</dbReference>
<proteinExistence type="inferred from homology"/>
<evidence type="ECO:0000313" key="17">
    <source>
        <dbReference type="Proteomes" id="UP000651977"/>
    </source>
</evidence>
<dbReference type="Gene3D" id="3.40.710.10">
    <property type="entry name" value="DD-peptidase/beta-lactamase superfamily"/>
    <property type="match status" value="1"/>
</dbReference>
<protein>
    <recommendedName>
        <fullName evidence="4">serine-type D-Ala-D-Ala carboxypeptidase</fullName>
        <ecNumber evidence="4">3.4.16.4</ecNumber>
    </recommendedName>
</protein>
<dbReference type="InterPro" id="IPR037167">
    <property type="entry name" value="Peptidase_S11_C_sf"/>
</dbReference>
<keyword evidence="9" id="KW-0133">Cell shape</keyword>
<dbReference type="GO" id="GO:0004180">
    <property type="term" value="F:carboxypeptidase activity"/>
    <property type="evidence" value="ECO:0007669"/>
    <property type="project" value="UniProtKB-KW"/>
</dbReference>
<dbReference type="Gene3D" id="2.60.410.10">
    <property type="entry name" value="D-Ala-D-Ala carboxypeptidase, C-terminal domain"/>
    <property type="match status" value="1"/>
</dbReference>
<evidence type="ECO:0000256" key="2">
    <source>
        <dbReference type="ARBA" id="ARBA00004752"/>
    </source>
</evidence>
<comment type="function">
    <text evidence="1">Removes C-terminal D-alanyl residues from sugar-peptide cell wall precursors.</text>
</comment>
<evidence type="ECO:0000256" key="11">
    <source>
        <dbReference type="ARBA" id="ARBA00023316"/>
    </source>
</evidence>
<feature type="signal peptide" evidence="14">
    <location>
        <begin position="1"/>
        <end position="26"/>
    </location>
</feature>
<dbReference type="Pfam" id="PF00768">
    <property type="entry name" value="Peptidase_S11"/>
    <property type="match status" value="1"/>
</dbReference>
<evidence type="ECO:0000256" key="5">
    <source>
        <dbReference type="ARBA" id="ARBA00022645"/>
    </source>
</evidence>
<accession>A0ABQ1HXV3</accession>
<dbReference type="Proteomes" id="UP000651977">
    <property type="component" value="Unassembled WGS sequence"/>
</dbReference>
<keyword evidence="10" id="KW-0573">Peptidoglycan synthesis</keyword>
<dbReference type="InterPro" id="IPR012338">
    <property type="entry name" value="Beta-lactam/transpept-like"/>
</dbReference>
<evidence type="ECO:0000256" key="7">
    <source>
        <dbReference type="ARBA" id="ARBA00022729"/>
    </source>
</evidence>
<dbReference type="SMART" id="SM00936">
    <property type="entry name" value="PBP5_C"/>
    <property type="match status" value="1"/>
</dbReference>
<reference evidence="17" key="1">
    <citation type="journal article" date="2019" name="Int. J. Syst. Evol. Microbiol.">
        <title>The Global Catalogue of Microorganisms (GCM) 10K type strain sequencing project: providing services to taxonomists for standard genome sequencing and annotation.</title>
        <authorList>
            <consortium name="The Broad Institute Genomics Platform"/>
            <consortium name="The Broad Institute Genome Sequencing Center for Infectious Disease"/>
            <person name="Wu L."/>
            <person name="Ma J."/>
        </authorList>
    </citation>
    <scope>NUCLEOTIDE SEQUENCE [LARGE SCALE GENOMIC DNA]</scope>
    <source>
        <strain evidence="17">CGMCC 1.10131</strain>
    </source>
</reference>
<comment type="pathway">
    <text evidence="2">Cell wall biogenesis; peptidoglycan biosynthesis.</text>
</comment>
<comment type="caution">
    <text evidence="16">The sequence shown here is derived from an EMBL/GenBank/DDBJ whole genome shotgun (WGS) entry which is preliminary data.</text>
</comment>
<keyword evidence="11" id="KW-0961">Cell wall biogenesis/degradation</keyword>